<dbReference type="EMBL" id="CAUYUE010000010">
    <property type="protein sequence ID" value="CAK0784501.1"/>
    <property type="molecule type" value="Genomic_DNA"/>
</dbReference>
<name>A0AAV1IAV4_9CHLO</name>
<evidence type="ECO:0000313" key="3">
    <source>
        <dbReference type="Proteomes" id="UP001314263"/>
    </source>
</evidence>
<feature type="region of interest" description="Disordered" evidence="1">
    <location>
        <begin position="423"/>
        <end position="481"/>
    </location>
</feature>
<feature type="region of interest" description="Disordered" evidence="1">
    <location>
        <begin position="230"/>
        <end position="328"/>
    </location>
</feature>
<gene>
    <name evidence="2" type="ORF">CVIRNUC_007705</name>
</gene>
<keyword evidence="3" id="KW-1185">Reference proteome</keyword>
<protein>
    <submittedName>
        <fullName evidence="2">Uncharacterized protein</fullName>
    </submittedName>
</protein>
<comment type="caution">
    <text evidence="2">The sequence shown here is derived from an EMBL/GenBank/DDBJ whole genome shotgun (WGS) entry which is preliminary data.</text>
</comment>
<feature type="compositionally biased region" description="Polar residues" evidence="1">
    <location>
        <begin position="264"/>
        <end position="275"/>
    </location>
</feature>
<accession>A0AAV1IAV4</accession>
<reference evidence="2 3" key="1">
    <citation type="submission" date="2023-10" db="EMBL/GenBank/DDBJ databases">
        <authorList>
            <person name="Maclean D."/>
            <person name="Macfadyen A."/>
        </authorList>
    </citation>
    <scope>NUCLEOTIDE SEQUENCE [LARGE SCALE GENOMIC DNA]</scope>
</reference>
<evidence type="ECO:0000256" key="1">
    <source>
        <dbReference type="SAM" id="MobiDB-lite"/>
    </source>
</evidence>
<sequence>MRLRSARLAGIEPINLPGELPTVTKRPSKKRGRKKEAESAQEVEAVAAEGPLEQRAEDEQPQHDDPATAPSEVASDVPDDLQLHPSESPLFNAEAAAEATRLAEALLSSPPAGEQLSMAQPPPAEMTQHERPHTQADMCAVRSASTEQDESGVGARVSEAASKHAAAAVQHSEHAAMCSSWAGTGISFPGQNMISGGKFVAAESCPSLNRTLATSRDADSVSAHTDTYMRAPSSLKPSAADHCAQRAGVTAEASTSAGTASEGPQQAGTQHSPEQAQLHAAHSSDTWQPTQTAGAAERSAAQHRPRRGASLALKSHRASKKSGAAEAFERGRRSGIWMGSTDAQLGSIQQQWNTYKATTQRGWTMPELADVRTKSKALERSGFTMAQSPKLRQSSRSAFAQVHPSNQLKRKAEEAMHADNAKKVAKTGALQGASPQSKAAAVPAANGSPAAVGGSMRRKAAVGPPAWAASPSRFGRNAQENRACMRTPFKGARSWVS</sequence>
<feature type="compositionally biased region" description="Low complexity" evidence="1">
    <location>
        <begin position="247"/>
        <end position="263"/>
    </location>
</feature>
<feature type="compositionally biased region" description="Low complexity" evidence="1">
    <location>
        <begin position="40"/>
        <end position="49"/>
    </location>
</feature>
<feature type="compositionally biased region" description="Basic and acidic residues" evidence="1">
    <location>
        <begin position="52"/>
        <end position="66"/>
    </location>
</feature>
<feature type="compositionally biased region" description="Low complexity" evidence="1">
    <location>
        <begin position="439"/>
        <end position="455"/>
    </location>
</feature>
<organism evidence="2 3">
    <name type="scientific">Coccomyxa viridis</name>
    <dbReference type="NCBI Taxonomy" id="1274662"/>
    <lineage>
        <taxon>Eukaryota</taxon>
        <taxon>Viridiplantae</taxon>
        <taxon>Chlorophyta</taxon>
        <taxon>core chlorophytes</taxon>
        <taxon>Trebouxiophyceae</taxon>
        <taxon>Trebouxiophyceae incertae sedis</taxon>
        <taxon>Coccomyxaceae</taxon>
        <taxon>Coccomyxa</taxon>
    </lineage>
</organism>
<proteinExistence type="predicted"/>
<feature type="compositionally biased region" description="Polar residues" evidence="1">
    <location>
        <begin position="283"/>
        <end position="293"/>
    </location>
</feature>
<feature type="region of interest" description="Disordered" evidence="1">
    <location>
        <begin position="1"/>
        <end position="134"/>
    </location>
</feature>
<feature type="compositionally biased region" description="Low complexity" evidence="1">
    <location>
        <begin position="93"/>
        <end position="107"/>
    </location>
</feature>
<dbReference type="AlphaFoldDB" id="A0AAV1IAV4"/>
<evidence type="ECO:0000313" key="2">
    <source>
        <dbReference type="EMBL" id="CAK0784501.1"/>
    </source>
</evidence>
<dbReference type="Proteomes" id="UP001314263">
    <property type="component" value="Unassembled WGS sequence"/>
</dbReference>